<dbReference type="EMBL" id="LR900094">
    <property type="protein sequence ID" value="CAD7244171.1"/>
    <property type="molecule type" value="Genomic_DNA"/>
</dbReference>
<feature type="non-terminal residue" evidence="2">
    <location>
        <position position="1"/>
    </location>
</feature>
<proteinExistence type="predicted"/>
<organism evidence="2">
    <name type="scientific">Darwinula stevensoni</name>
    <dbReference type="NCBI Taxonomy" id="69355"/>
    <lineage>
        <taxon>Eukaryota</taxon>
        <taxon>Metazoa</taxon>
        <taxon>Ecdysozoa</taxon>
        <taxon>Arthropoda</taxon>
        <taxon>Crustacea</taxon>
        <taxon>Oligostraca</taxon>
        <taxon>Ostracoda</taxon>
        <taxon>Podocopa</taxon>
        <taxon>Podocopida</taxon>
        <taxon>Darwinulocopina</taxon>
        <taxon>Darwinuloidea</taxon>
        <taxon>Darwinulidae</taxon>
        <taxon>Darwinula</taxon>
    </lineage>
</organism>
<sequence length="75" mass="8070">ILQQKKLSQLGRQDPRKTSGPGAITKIKESGLKNKLRKKLGLPPVITVQSNGDASQQPNGDVSHDDDAERQAVIA</sequence>
<feature type="compositionally biased region" description="Polar residues" evidence="1">
    <location>
        <begin position="1"/>
        <end position="11"/>
    </location>
</feature>
<evidence type="ECO:0000313" key="2">
    <source>
        <dbReference type="EMBL" id="CAD7244171.1"/>
    </source>
</evidence>
<dbReference type="EMBL" id="CAJPEV010000577">
    <property type="protein sequence ID" value="CAG0886619.1"/>
    <property type="molecule type" value="Genomic_DNA"/>
</dbReference>
<evidence type="ECO:0000313" key="3">
    <source>
        <dbReference type="Proteomes" id="UP000677054"/>
    </source>
</evidence>
<reference evidence="2" key="1">
    <citation type="submission" date="2020-11" db="EMBL/GenBank/DDBJ databases">
        <authorList>
            <person name="Tran Van P."/>
        </authorList>
    </citation>
    <scope>NUCLEOTIDE SEQUENCE</scope>
</reference>
<feature type="compositionally biased region" description="Polar residues" evidence="1">
    <location>
        <begin position="47"/>
        <end position="60"/>
    </location>
</feature>
<keyword evidence="3" id="KW-1185">Reference proteome</keyword>
<protein>
    <submittedName>
        <fullName evidence="2">Uncharacterized protein</fullName>
    </submittedName>
</protein>
<accession>A0A7R8X5H2</accession>
<feature type="region of interest" description="Disordered" evidence="1">
    <location>
        <begin position="1"/>
        <end position="75"/>
    </location>
</feature>
<name>A0A7R8X5H2_9CRUS</name>
<gene>
    <name evidence="2" type="ORF">DSTB1V02_LOCUS4073</name>
</gene>
<dbReference type="AlphaFoldDB" id="A0A7R8X5H2"/>
<dbReference type="Proteomes" id="UP000677054">
    <property type="component" value="Unassembled WGS sequence"/>
</dbReference>
<feature type="compositionally biased region" description="Basic and acidic residues" evidence="1">
    <location>
        <begin position="62"/>
        <end position="75"/>
    </location>
</feature>
<evidence type="ECO:0000256" key="1">
    <source>
        <dbReference type="SAM" id="MobiDB-lite"/>
    </source>
</evidence>